<dbReference type="InterPro" id="IPR029001">
    <property type="entry name" value="ITPase-like_fam"/>
</dbReference>
<name>X0VCD4_9ZZZZ</name>
<reference evidence="2" key="1">
    <citation type="journal article" date="2014" name="Front. Microbiol.">
        <title>High frequency of phylogenetically diverse reductive dehalogenase-homologous genes in deep subseafloor sedimentary metagenomes.</title>
        <authorList>
            <person name="Kawai M."/>
            <person name="Futagami T."/>
            <person name="Toyoda A."/>
            <person name="Takaki Y."/>
            <person name="Nishi S."/>
            <person name="Hori S."/>
            <person name="Arai W."/>
            <person name="Tsubouchi T."/>
            <person name="Morono Y."/>
            <person name="Uchiyama I."/>
            <person name="Ito T."/>
            <person name="Fujiyama A."/>
            <person name="Inagaki F."/>
            <person name="Takami H."/>
        </authorList>
    </citation>
    <scope>NUCLEOTIDE SEQUENCE</scope>
    <source>
        <strain evidence="2">Expedition CK06-06</strain>
    </source>
</reference>
<proteinExistence type="predicted"/>
<evidence type="ECO:0000256" key="1">
    <source>
        <dbReference type="ARBA" id="ARBA00022801"/>
    </source>
</evidence>
<dbReference type="AlphaFoldDB" id="X0VCD4"/>
<sequence length="81" mass="8799">GAYAIQDATLDPVAWLDGCYANVMGLPMCHLYRVLRTCHAGVLVHPLRCCPAAIASGCRWASDITVMPLGVEWLRADLDDV</sequence>
<protein>
    <submittedName>
        <fullName evidence="2">Uncharacterized protein</fullName>
    </submittedName>
</protein>
<dbReference type="InterPro" id="IPR003697">
    <property type="entry name" value="Maf-like"/>
</dbReference>
<accession>X0VCD4</accession>
<feature type="non-terminal residue" evidence="2">
    <location>
        <position position="1"/>
    </location>
</feature>
<evidence type="ECO:0000313" key="2">
    <source>
        <dbReference type="EMBL" id="GAG15955.1"/>
    </source>
</evidence>
<organism evidence="2">
    <name type="scientific">marine sediment metagenome</name>
    <dbReference type="NCBI Taxonomy" id="412755"/>
    <lineage>
        <taxon>unclassified sequences</taxon>
        <taxon>metagenomes</taxon>
        <taxon>ecological metagenomes</taxon>
    </lineage>
</organism>
<dbReference type="Gene3D" id="3.90.950.10">
    <property type="match status" value="1"/>
</dbReference>
<dbReference type="Pfam" id="PF02545">
    <property type="entry name" value="Maf"/>
    <property type="match status" value="1"/>
</dbReference>
<dbReference type="SUPFAM" id="SSF52972">
    <property type="entry name" value="ITPase-like"/>
    <property type="match status" value="1"/>
</dbReference>
<keyword evidence="1" id="KW-0378">Hydrolase</keyword>
<dbReference type="GO" id="GO:0047429">
    <property type="term" value="F:nucleoside triphosphate diphosphatase activity"/>
    <property type="evidence" value="ECO:0007669"/>
    <property type="project" value="InterPro"/>
</dbReference>
<comment type="caution">
    <text evidence="2">The sequence shown here is derived from an EMBL/GenBank/DDBJ whole genome shotgun (WGS) entry which is preliminary data.</text>
</comment>
<gene>
    <name evidence="2" type="ORF">S01H1_59840</name>
</gene>
<dbReference type="EMBL" id="BARS01039162">
    <property type="protein sequence ID" value="GAG15955.1"/>
    <property type="molecule type" value="Genomic_DNA"/>
</dbReference>